<dbReference type="InterPro" id="IPR036291">
    <property type="entry name" value="NAD(P)-bd_dom_sf"/>
</dbReference>
<dbReference type="STRING" id="105231.A0A1Y1IHI7"/>
<dbReference type="NCBIfam" id="NF004826">
    <property type="entry name" value="PRK06182.1"/>
    <property type="match status" value="1"/>
</dbReference>
<dbReference type="EMBL" id="DF237483">
    <property type="protein sequence ID" value="GAQ89542.1"/>
    <property type="molecule type" value="Genomic_DNA"/>
</dbReference>
<evidence type="ECO:0000256" key="2">
    <source>
        <dbReference type="ARBA" id="ARBA00023002"/>
    </source>
</evidence>
<dbReference type="GO" id="GO:0005829">
    <property type="term" value="C:cytosol"/>
    <property type="evidence" value="ECO:0000318"/>
    <property type="project" value="GO_Central"/>
</dbReference>
<dbReference type="GO" id="GO:0016491">
    <property type="term" value="F:oxidoreductase activity"/>
    <property type="evidence" value="ECO:0000318"/>
    <property type="project" value="GO_Central"/>
</dbReference>
<evidence type="ECO:0000256" key="1">
    <source>
        <dbReference type="ARBA" id="ARBA00006484"/>
    </source>
</evidence>
<evidence type="ECO:0000256" key="3">
    <source>
        <dbReference type="RuleBase" id="RU000363"/>
    </source>
</evidence>
<gene>
    <name evidence="4" type="ORF">KFL_005340070</name>
</gene>
<dbReference type="OrthoDB" id="2102561at2759"/>
<dbReference type="PANTHER" id="PTHR44169">
    <property type="entry name" value="NADPH-DEPENDENT 1-ACYLDIHYDROXYACETONE PHOSPHATE REDUCTASE"/>
    <property type="match status" value="1"/>
</dbReference>
<organism evidence="4 5">
    <name type="scientific">Klebsormidium nitens</name>
    <name type="common">Green alga</name>
    <name type="synonym">Ulothrix nitens</name>
    <dbReference type="NCBI Taxonomy" id="105231"/>
    <lineage>
        <taxon>Eukaryota</taxon>
        <taxon>Viridiplantae</taxon>
        <taxon>Streptophyta</taxon>
        <taxon>Klebsormidiophyceae</taxon>
        <taxon>Klebsormidiales</taxon>
        <taxon>Klebsormidiaceae</taxon>
        <taxon>Klebsormidium</taxon>
    </lineage>
</organism>
<keyword evidence="2" id="KW-0560">Oxidoreductase</keyword>
<sequence>MIGWVGIHEPAQTNEDTTPVLKAAANGVPPSGKKTAIVTGASSGIGLATVLRLLKGGYEVHAGARRVDAMRELGAQGAHLHHLDLTQPESIEAFVGEVLAASGRIDVLVNNAGYGAYGAVEEVPLSDARAQMEVNLFGLAHLIQLALPTMRAQGSGRIINVSSIGGRVWSPLGAWYQASKFALEGFSDCLRNELRPFGIDVVVVQPGGIKTEWAPIMVDNMMKTSGTGPYREIAERAAEVHSKLGPHAAEPKVISDAIWTAVTVKRPRSRYVAPFSGKVFLWLRSALSDRAFDWVLGSLLFNMPKKIQAESAKVKAA</sequence>
<evidence type="ECO:0000313" key="5">
    <source>
        <dbReference type="Proteomes" id="UP000054558"/>
    </source>
</evidence>
<reference evidence="4 5" key="1">
    <citation type="journal article" date="2014" name="Nat. Commun.">
        <title>Klebsormidium flaccidum genome reveals primary factors for plant terrestrial adaptation.</title>
        <authorList>
            <person name="Hori K."/>
            <person name="Maruyama F."/>
            <person name="Fujisawa T."/>
            <person name="Togashi T."/>
            <person name="Yamamoto N."/>
            <person name="Seo M."/>
            <person name="Sato S."/>
            <person name="Yamada T."/>
            <person name="Mori H."/>
            <person name="Tajima N."/>
            <person name="Moriyama T."/>
            <person name="Ikeuchi M."/>
            <person name="Watanabe M."/>
            <person name="Wada H."/>
            <person name="Kobayashi K."/>
            <person name="Saito M."/>
            <person name="Masuda T."/>
            <person name="Sasaki-Sekimoto Y."/>
            <person name="Mashiguchi K."/>
            <person name="Awai K."/>
            <person name="Shimojima M."/>
            <person name="Masuda S."/>
            <person name="Iwai M."/>
            <person name="Nobusawa T."/>
            <person name="Narise T."/>
            <person name="Kondo S."/>
            <person name="Saito H."/>
            <person name="Sato R."/>
            <person name="Murakawa M."/>
            <person name="Ihara Y."/>
            <person name="Oshima-Yamada Y."/>
            <person name="Ohtaka K."/>
            <person name="Satoh M."/>
            <person name="Sonobe K."/>
            <person name="Ishii M."/>
            <person name="Ohtani R."/>
            <person name="Kanamori-Sato M."/>
            <person name="Honoki R."/>
            <person name="Miyazaki D."/>
            <person name="Mochizuki H."/>
            <person name="Umetsu J."/>
            <person name="Higashi K."/>
            <person name="Shibata D."/>
            <person name="Kamiya Y."/>
            <person name="Sato N."/>
            <person name="Nakamura Y."/>
            <person name="Tabata S."/>
            <person name="Ida S."/>
            <person name="Kurokawa K."/>
            <person name="Ohta H."/>
        </authorList>
    </citation>
    <scope>NUCLEOTIDE SEQUENCE [LARGE SCALE GENOMIC DNA]</scope>
    <source>
        <strain evidence="4 5">NIES-2285</strain>
    </source>
</reference>
<dbReference type="SUPFAM" id="SSF51735">
    <property type="entry name" value="NAD(P)-binding Rossmann-fold domains"/>
    <property type="match status" value="1"/>
</dbReference>
<dbReference type="InterPro" id="IPR002347">
    <property type="entry name" value="SDR_fam"/>
</dbReference>
<dbReference type="AlphaFoldDB" id="A0A1Y1IHI7"/>
<dbReference type="Pfam" id="PF00106">
    <property type="entry name" value="adh_short"/>
    <property type="match status" value="1"/>
</dbReference>
<evidence type="ECO:0000313" key="4">
    <source>
        <dbReference type="EMBL" id="GAQ89542.1"/>
    </source>
</evidence>
<dbReference type="PRINTS" id="PR00081">
    <property type="entry name" value="GDHRDH"/>
</dbReference>
<dbReference type="Proteomes" id="UP000054558">
    <property type="component" value="Unassembled WGS sequence"/>
</dbReference>
<keyword evidence="5" id="KW-1185">Reference proteome</keyword>
<dbReference type="PRINTS" id="PR00080">
    <property type="entry name" value="SDRFAMILY"/>
</dbReference>
<dbReference type="OMA" id="YWIWRGK"/>
<name>A0A1Y1IHI7_KLENI</name>
<comment type="similarity">
    <text evidence="1 3">Belongs to the short-chain dehydrogenases/reductases (SDR) family.</text>
</comment>
<protein>
    <submittedName>
        <fullName evidence="4">NAD(P)-binding Rossmann-fold superfamily protein</fullName>
    </submittedName>
</protein>
<proteinExistence type="inferred from homology"/>
<accession>A0A1Y1IHI7</accession>
<dbReference type="Gene3D" id="3.40.50.720">
    <property type="entry name" value="NAD(P)-binding Rossmann-like Domain"/>
    <property type="match status" value="1"/>
</dbReference>
<dbReference type="CDD" id="cd05374">
    <property type="entry name" value="17beta-HSD-like_SDR_c"/>
    <property type="match status" value="1"/>
</dbReference>
<dbReference type="PANTHER" id="PTHR44169:SF6">
    <property type="entry name" value="NADPH-DEPENDENT 1-ACYLDIHYDROXYACETONE PHOSPHATE REDUCTASE"/>
    <property type="match status" value="1"/>
</dbReference>